<feature type="transmembrane region" description="Helical" evidence="1">
    <location>
        <begin position="44"/>
        <end position="63"/>
    </location>
</feature>
<feature type="transmembrane region" description="Helical" evidence="1">
    <location>
        <begin position="12"/>
        <end position="32"/>
    </location>
</feature>
<comment type="caution">
    <text evidence="2">The sequence shown here is derived from an EMBL/GenBank/DDBJ whole genome shotgun (WGS) entry which is preliminary data.</text>
</comment>
<dbReference type="EMBL" id="VOOS01000006">
    <property type="protein sequence ID" value="TXB63920.1"/>
    <property type="molecule type" value="Genomic_DNA"/>
</dbReference>
<organism evidence="2 3">
    <name type="scientific">Vicingus serpentipes</name>
    <dbReference type="NCBI Taxonomy" id="1926625"/>
    <lineage>
        <taxon>Bacteria</taxon>
        <taxon>Pseudomonadati</taxon>
        <taxon>Bacteroidota</taxon>
        <taxon>Flavobacteriia</taxon>
        <taxon>Flavobacteriales</taxon>
        <taxon>Vicingaceae</taxon>
        <taxon>Vicingus</taxon>
    </lineage>
</organism>
<accession>A0A5C6RQI4</accession>
<proteinExistence type="predicted"/>
<evidence type="ECO:0000256" key="1">
    <source>
        <dbReference type="SAM" id="Phobius"/>
    </source>
</evidence>
<name>A0A5C6RQI4_9FLAO</name>
<protein>
    <submittedName>
        <fullName evidence="2">Uncharacterized protein</fullName>
    </submittedName>
</protein>
<dbReference type="AlphaFoldDB" id="A0A5C6RQI4"/>
<reference evidence="2 3" key="1">
    <citation type="submission" date="2019-08" db="EMBL/GenBank/DDBJ databases">
        <title>Genome of Vicingus serpentipes NCIMB 15042.</title>
        <authorList>
            <person name="Bowman J.P."/>
        </authorList>
    </citation>
    <scope>NUCLEOTIDE SEQUENCE [LARGE SCALE GENOMIC DNA]</scope>
    <source>
        <strain evidence="2 3">NCIMB 15042</strain>
    </source>
</reference>
<sequence>MNQNSVPKKWKFALLVWIFIYPAVTILSLILLPNINDFHPALKTLIMSLILVVVMAWFYIPFINKKFFVWLRK</sequence>
<gene>
    <name evidence="2" type="ORF">FRY74_11745</name>
</gene>
<keyword evidence="1" id="KW-0812">Transmembrane</keyword>
<keyword evidence="1" id="KW-1133">Transmembrane helix</keyword>
<dbReference type="Proteomes" id="UP000321721">
    <property type="component" value="Unassembled WGS sequence"/>
</dbReference>
<keyword evidence="3" id="KW-1185">Reference proteome</keyword>
<dbReference type="RefSeq" id="WP_147101844.1">
    <property type="nucleotide sequence ID" value="NZ_VOOS01000006.1"/>
</dbReference>
<dbReference type="OrthoDB" id="772949at2"/>
<evidence type="ECO:0000313" key="3">
    <source>
        <dbReference type="Proteomes" id="UP000321721"/>
    </source>
</evidence>
<keyword evidence="1" id="KW-0472">Membrane</keyword>
<evidence type="ECO:0000313" key="2">
    <source>
        <dbReference type="EMBL" id="TXB63920.1"/>
    </source>
</evidence>